<gene>
    <name evidence="3" type="ORF">TRICI_004567</name>
</gene>
<feature type="compositionally biased region" description="Basic residues" evidence="1">
    <location>
        <begin position="255"/>
        <end position="267"/>
    </location>
</feature>
<dbReference type="PANTHER" id="PTHR13138">
    <property type="entry name" value="PROTEIN LIN1"/>
    <property type="match status" value="1"/>
</dbReference>
<dbReference type="InterPro" id="IPR035445">
    <property type="entry name" value="GYF-like_dom_sf"/>
</dbReference>
<comment type="caution">
    <text evidence="3">The sequence shown here is derived from an EMBL/GenBank/DDBJ whole genome shotgun (WGS) entry which is preliminary data.</text>
</comment>
<feature type="compositionally biased region" description="Acidic residues" evidence="1">
    <location>
        <begin position="68"/>
        <end position="80"/>
    </location>
</feature>
<dbReference type="EMBL" id="SWFS01000345">
    <property type="protein sequence ID" value="KAA8909255.1"/>
    <property type="molecule type" value="Genomic_DNA"/>
</dbReference>
<dbReference type="GO" id="GO:0005682">
    <property type="term" value="C:U5 snRNP"/>
    <property type="evidence" value="ECO:0007669"/>
    <property type="project" value="InterPro"/>
</dbReference>
<dbReference type="VEuPathDB" id="FungiDB:TRICI_004567"/>
<sequence>MATGKFDPFHPTRLVQDDEDDEERNEDEVLLEQDIEGSRPKEKVRVKLGYESDSSDDAREWRTKNEDKDEDDDNDMFSDDEEKKQKEAAPLKKHKQTRFANVESFNREAGINETEEQERPEDDSGSEEEVTESNVDIDYFVNPEVENTRDEGLKKTSRREPKLESFNLKSDLEEGKFDENWNFIRSAQDSAAHQDQWLDNLSKKEIHRAREAHLNRLAQEESAHEDFIAKCDILSNLIELLEVGETPLEALQRHNSNRPRNNKKHNKSKEPAVVDAEAESQRKKAIETITECSDRLLQLGVDNAYELTREELSRDYKRETGENYIDRKRKRSPSPERPQNSWEFKWSNDDDEIHGPYTSQEMLAWLEHGYFNETVVTRKADSNSPFQPCQKDLF</sequence>
<dbReference type="Proteomes" id="UP000761534">
    <property type="component" value="Unassembled WGS sequence"/>
</dbReference>
<dbReference type="OrthoDB" id="331341at2759"/>
<dbReference type="Pfam" id="PF02213">
    <property type="entry name" value="GYF"/>
    <property type="match status" value="1"/>
</dbReference>
<dbReference type="InterPro" id="IPR003169">
    <property type="entry name" value="GYF"/>
</dbReference>
<reference evidence="3" key="1">
    <citation type="journal article" date="2019" name="G3 (Bethesda)">
        <title>Genome Assemblies of Two Rare Opportunistic Yeast Pathogens: Diutina rugosa (syn. Candida rugosa) and Trichomonascus ciferrii (syn. Candida ciferrii).</title>
        <authorList>
            <person name="Mixao V."/>
            <person name="Saus E."/>
            <person name="Hansen A.P."/>
            <person name="Lass-Florl C."/>
            <person name="Gabaldon T."/>
        </authorList>
    </citation>
    <scope>NUCLEOTIDE SEQUENCE</scope>
    <source>
        <strain evidence="3">CBS 4856</strain>
    </source>
</reference>
<organism evidence="3 4">
    <name type="scientific">Trichomonascus ciferrii</name>
    <dbReference type="NCBI Taxonomy" id="44093"/>
    <lineage>
        <taxon>Eukaryota</taxon>
        <taxon>Fungi</taxon>
        <taxon>Dikarya</taxon>
        <taxon>Ascomycota</taxon>
        <taxon>Saccharomycotina</taxon>
        <taxon>Dipodascomycetes</taxon>
        <taxon>Dipodascales</taxon>
        <taxon>Trichomonascaceae</taxon>
        <taxon>Trichomonascus</taxon>
        <taxon>Trichomonascus ciferrii complex</taxon>
    </lineage>
</organism>
<accession>A0A642V0H6</accession>
<proteinExistence type="predicted"/>
<dbReference type="Gene3D" id="3.30.1490.40">
    <property type="match status" value="1"/>
</dbReference>
<dbReference type="SMART" id="SM00444">
    <property type="entry name" value="GYF"/>
    <property type="match status" value="1"/>
</dbReference>
<evidence type="ECO:0000313" key="3">
    <source>
        <dbReference type="EMBL" id="KAA8909255.1"/>
    </source>
</evidence>
<feature type="region of interest" description="Disordered" evidence="1">
    <location>
        <begin position="1"/>
        <end position="159"/>
    </location>
</feature>
<protein>
    <recommendedName>
        <fullName evidence="2">GYF domain-containing protein</fullName>
    </recommendedName>
</protein>
<dbReference type="SUPFAM" id="SSF55277">
    <property type="entry name" value="GYF domain"/>
    <property type="match status" value="1"/>
</dbReference>
<keyword evidence="4" id="KW-1185">Reference proteome</keyword>
<dbReference type="InterPro" id="IPR039905">
    <property type="entry name" value="CD2BP2/Lin1"/>
</dbReference>
<dbReference type="PROSITE" id="PS50829">
    <property type="entry name" value="GYF"/>
    <property type="match status" value="1"/>
</dbReference>
<feature type="compositionally biased region" description="Basic and acidic residues" evidence="1">
    <location>
        <begin position="36"/>
        <end position="67"/>
    </location>
</feature>
<feature type="compositionally biased region" description="Acidic residues" evidence="1">
    <location>
        <begin position="17"/>
        <end position="35"/>
    </location>
</feature>
<dbReference type="AlphaFoldDB" id="A0A642V0H6"/>
<evidence type="ECO:0000313" key="4">
    <source>
        <dbReference type="Proteomes" id="UP000761534"/>
    </source>
</evidence>
<evidence type="ECO:0000256" key="1">
    <source>
        <dbReference type="SAM" id="MobiDB-lite"/>
    </source>
</evidence>
<evidence type="ECO:0000259" key="2">
    <source>
        <dbReference type="PROSITE" id="PS50829"/>
    </source>
</evidence>
<name>A0A642V0H6_9ASCO</name>
<feature type="compositionally biased region" description="Acidic residues" evidence="1">
    <location>
        <begin position="113"/>
        <end position="131"/>
    </location>
</feature>
<feature type="region of interest" description="Disordered" evidence="1">
    <location>
        <begin position="251"/>
        <end position="280"/>
    </location>
</feature>
<feature type="compositionally biased region" description="Basic and acidic residues" evidence="1">
    <location>
        <begin position="146"/>
        <end position="159"/>
    </location>
</feature>
<feature type="region of interest" description="Disordered" evidence="1">
    <location>
        <begin position="324"/>
        <end position="344"/>
    </location>
</feature>
<feature type="domain" description="GYF" evidence="2">
    <location>
        <begin position="339"/>
        <end position="394"/>
    </location>
</feature>
<feature type="compositionally biased region" description="Basic and acidic residues" evidence="1">
    <location>
        <begin position="81"/>
        <end position="90"/>
    </location>
</feature>
<dbReference type="PANTHER" id="PTHR13138:SF3">
    <property type="entry name" value="CD2 ANTIGEN CYTOPLASMIC TAIL-BINDING PROTEIN 2"/>
    <property type="match status" value="1"/>
</dbReference>